<dbReference type="EMBL" id="VUOE01000003">
    <property type="protein sequence ID" value="KAA2215790.1"/>
    <property type="molecule type" value="Genomic_DNA"/>
</dbReference>
<evidence type="ECO:0000313" key="3">
    <source>
        <dbReference type="Proteomes" id="UP000323188"/>
    </source>
</evidence>
<dbReference type="AlphaFoldDB" id="A0A5B2TQG6"/>
<proteinExistence type="predicted"/>
<protein>
    <recommendedName>
        <fullName evidence="1">Tail specific protease domain-containing protein</fullName>
    </recommendedName>
</protein>
<reference evidence="2 3" key="1">
    <citation type="submission" date="2019-09" db="EMBL/GenBank/DDBJ databases">
        <authorList>
            <person name="Khan S.A."/>
            <person name="Jeon C.O."/>
            <person name="Chun B.H."/>
            <person name="Jeong S.E."/>
        </authorList>
    </citation>
    <scope>NUCLEOTIDE SEQUENCE [LARGE SCALE GENOMIC DNA]</scope>
    <source>
        <strain evidence="2 3">KCTC 42508</strain>
    </source>
</reference>
<dbReference type="PANTHER" id="PTHR32060:SF22">
    <property type="entry name" value="CARBOXYL-TERMINAL-PROCESSING PEPTIDASE 3, CHLOROPLASTIC"/>
    <property type="match status" value="1"/>
</dbReference>
<name>A0A5B2TQG6_9FLAO</name>
<accession>A0A5B2TQG6</accession>
<dbReference type="Pfam" id="PF03572">
    <property type="entry name" value="Peptidase_S41"/>
    <property type="match status" value="1"/>
</dbReference>
<dbReference type="GO" id="GO:0008236">
    <property type="term" value="F:serine-type peptidase activity"/>
    <property type="evidence" value="ECO:0007669"/>
    <property type="project" value="InterPro"/>
</dbReference>
<dbReference type="SMART" id="SM00245">
    <property type="entry name" value="TSPc"/>
    <property type="match status" value="1"/>
</dbReference>
<dbReference type="Proteomes" id="UP000323188">
    <property type="component" value="Unassembled WGS sequence"/>
</dbReference>
<gene>
    <name evidence="2" type="ORF">F0361_16475</name>
</gene>
<feature type="domain" description="Tail specific protease" evidence="1">
    <location>
        <begin position="424"/>
        <end position="606"/>
    </location>
</feature>
<organism evidence="2 3">
    <name type="scientific">Maribacter flavus</name>
    <dbReference type="NCBI Taxonomy" id="1658664"/>
    <lineage>
        <taxon>Bacteria</taxon>
        <taxon>Pseudomonadati</taxon>
        <taxon>Bacteroidota</taxon>
        <taxon>Flavobacteriia</taxon>
        <taxon>Flavobacteriales</taxon>
        <taxon>Flavobacteriaceae</taxon>
        <taxon>Maribacter</taxon>
    </lineage>
</organism>
<dbReference type="Gene3D" id="3.90.226.10">
    <property type="entry name" value="2-enoyl-CoA Hydratase, Chain A, domain 1"/>
    <property type="match status" value="1"/>
</dbReference>
<dbReference type="GO" id="GO:0006508">
    <property type="term" value="P:proteolysis"/>
    <property type="evidence" value="ECO:0007669"/>
    <property type="project" value="InterPro"/>
</dbReference>
<dbReference type="PANTHER" id="PTHR32060">
    <property type="entry name" value="TAIL-SPECIFIC PROTEASE"/>
    <property type="match status" value="1"/>
</dbReference>
<evidence type="ECO:0000313" key="2">
    <source>
        <dbReference type="EMBL" id="KAA2215790.1"/>
    </source>
</evidence>
<dbReference type="SUPFAM" id="SSF52096">
    <property type="entry name" value="ClpP/crotonase"/>
    <property type="match status" value="1"/>
</dbReference>
<sequence length="649" mass="74578">MKNIIKYLLVYIVLNLSNGFAIFGQNADWSAYYFEETLVDTLYSIRGDDQVIFDEQISFPAFGYYDRTFQNGFRLPKVYNDTEKNNSTWRKKLNQSIKTESDITQVYYKVSVQDVNSMVISLHDSLTDNWLVYKTNFDYSGFQFPGTISLSEFNLFSENQPIKDGLTKTILAIDEINIESVGSKEGKLIVDYFLIGNEKSIRKEVIHPFFDDLLGFNHTLEEMKVDYVNPVIHTPSSDHIYGKIDGRVYLETLDWNLEKEKGQIVGLLSKCIEEYPFYIERNIKKSETKLSFDILINEIKNDEYCLFINKLSDFIKVRFNDPHFKISVSKDCRKDNTVFKSGPIRFVEINNDFKIAAILDTIYANSSLGDNLIMIDEFQVEKIKDSKDIQSLLKKTSNDSTLLLLENSDNELYNLVMYYDRPPTIPRDFKIPKHGDFKLFDNNSISYLKLNSWGLDVHTRMVNVWDKIVDSDTFVLDLRGNGGGEQIATLRMHSLFINSPQRFTSFEDGSTLITEPNSKLFFPDKQLLILLIDARTACGSESFISAINDRPNTIIVGDEKTYGALSSRYDINFPSNTTIAVNCINPKDKLSEKIENLGIAPDVKVQLKNVSDLVPYNDKVLLQALKISRQTHANANYKNVGELRSQEYE</sequence>
<dbReference type="InterPro" id="IPR005151">
    <property type="entry name" value="Tail-specific_protease"/>
</dbReference>
<comment type="caution">
    <text evidence="2">The sequence shown here is derived from an EMBL/GenBank/DDBJ whole genome shotgun (WGS) entry which is preliminary data.</text>
</comment>
<dbReference type="GO" id="GO:0004175">
    <property type="term" value="F:endopeptidase activity"/>
    <property type="evidence" value="ECO:0007669"/>
    <property type="project" value="TreeGrafter"/>
</dbReference>
<evidence type="ECO:0000259" key="1">
    <source>
        <dbReference type="SMART" id="SM00245"/>
    </source>
</evidence>
<dbReference type="InterPro" id="IPR029045">
    <property type="entry name" value="ClpP/crotonase-like_dom_sf"/>
</dbReference>
<dbReference type="RefSeq" id="WP_154920444.1">
    <property type="nucleotide sequence ID" value="NZ_VUOE01000003.1"/>
</dbReference>